<evidence type="ECO:0000256" key="3">
    <source>
        <dbReference type="PROSITE-ProRule" id="PRU00182"/>
    </source>
</evidence>
<dbReference type="PROSITE" id="PS50889">
    <property type="entry name" value="S4"/>
    <property type="match status" value="1"/>
</dbReference>
<dbReference type="SMR" id="A0A0H3A4R7"/>
<dbReference type="KEGG" id="dvl:Dvul_0454"/>
<dbReference type="InterPro" id="IPR002942">
    <property type="entry name" value="S4_RNA-bd"/>
</dbReference>
<name>A0A0H3A4R7_NITV4</name>
<dbReference type="PANTHER" id="PTHR32319:SF0">
    <property type="entry name" value="BACTERIAL HEMOLYSIN-LIKE PROTEIN"/>
    <property type="match status" value="1"/>
</dbReference>
<dbReference type="Proteomes" id="UP000009173">
    <property type="component" value="Chromosome"/>
</dbReference>
<reference evidence="7" key="1">
    <citation type="journal article" date="2009" name="Environ. Microbiol.">
        <title>Contribution of mobile genetic elements to Desulfovibrio vulgaris genome plasticity.</title>
        <authorList>
            <person name="Walker C.B."/>
            <person name="Stolyar S."/>
            <person name="Chivian D."/>
            <person name="Pinel N."/>
            <person name="Gabster J.A."/>
            <person name="Dehal P.S."/>
            <person name="He Z."/>
            <person name="Yang Z.K."/>
            <person name="Yen H.C."/>
            <person name="Zhou J."/>
            <person name="Wall J.D."/>
            <person name="Hazen T.C."/>
            <person name="Arkin A.P."/>
            <person name="Stahl D.A."/>
        </authorList>
    </citation>
    <scope>NUCLEOTIDE SEQUENCE [LARGE SCALE GENOMIC DNA]</scope>
    <source>
        <strain evidence="7">DP4</strain>
    </source>
</reference>
<evidence type="ECO:0000313" key="7">
    <source>
        <dbReference type="Proteomes" id="UP000009173"/>
    </source>
</evidence>
<evidence type="ECO:0000259" key="5">
    <source>
        <dbReference type="Pfam" id="PF01728"/>
    </source>
</evidence>
<dbReference type="EMBL" id="CP000527">
    <property type="protein sequence ID" value="ABM27477.1"/>
    <property type="molecule type" value="Genomic_DNA"/>
</dbReference>
<feature type="domain" description="Ribosomal RNA methyltransferase FtsJ" evidence="5">
    <location>
        <begin position="68"/>
        <end position="251"/>
    </location>
</feature>
<dbReference type="SUPFAM" id="SSF55174">
    <property type="entry name" value="Alpha-L RNA-binding motif"/>
    <property type="match status" value="1"/>
</dbReference>
<evidence type="ECO:0000256" key="2">
    <source>
        <dbReference type="ARBA" id="ARBA00029460"/>
    </source>
</evidence>
<evidence type="ECO:0000259" key="4">
    <source>
        <dbReference type="Pfam" id="PF01479"/>
    </source>
</evidence>
<evidence type="ECO:0000256" key="1">
    <source>
        <dbReference type="ARBA" id="ARBA00022884"/>
    </source>
</evidence>
<sequence>MPRKERADQLVHEAGLAESREQAKRMIMAGQVFVLRGPLAAPVAEPVDKPGHKFDLDARFEVRGRERFVSRGAYKLLTAIDYFKFDVTGFVALDAGASTGGFTDCLLQHGAVRVYAVDVGHGQLHERMQADPRVVNLERTNLRTAPADLIPEQVDIVVADVSFISLTLVLEPCMQWLKPGGRVVALVKPQFEVGAHQTDRGVVRDEGLQQAAVDKVLTYCRETLGLVHEGTVPSAIKGPKGNQEYLVCLRREA</sequence>
<dbReference type="InterPro" id="IPR047048">
    <property type="entry name" value="TlyA"/>
</dbReference>
<dbReference type="PIRSF" id="PIRSF005578">
    <property type="entry name" value="TlyA"/>
    <property type="match status" value="1"/>
</dbReference>
<dbReference type="Gene3D" id="3.40.50.150">
    <property type="entry name" value="Vaccinia Virus protein VP39"/>
    <property type="match status" value="1"/>
</dbReference>
<dbReference type="AlphaFoldDB" id="A0A0H3A4R7"/>
<dbReference type="PANTHER" id="PTHR32319">
    <property type="entry name" value="BACTERIAL HEMOLYSIN-LIKE PROTEIN"/>
    <property type="match status" value="1"/>
</dbReference>
<dbReference type="GO" id="GO:0032259">
    <property type="term" value="P:methylation"/>
    <property type="evidence" value="ECO:0007669"/>
    <property type="project" value="InterPro"/>
</dbReference>
<dbReference type="HOGENOM" id="CLU_058015_3_0_7"/>
<dbReference type="Gene3D" id="3.10.290.10">
    <property type="entry name" value="RNA-binding S4 domain"/>
    <property type="match status" value="1"/>
</dbReference>
<proteinExistence type="inferred from homology"/>
<dbReference type="InterPro" id="IPR036986">
    <property type="entry name" value="S4_RNA-bd_sf"/>
</dbReference>
<organism evidence="6 7">
    <name type="scientific">Nitratidesulfovibrio vulgaris (strain DP4)</name>
    <name type="common">Desulfovibrio vulgaris</name>
    <dbReference type="NCBI Taxonomy" id="391774"/>
    <lineage>
        <taxon>Bacteria</taxon>
        <taxon>Pseudomonadati</taxon>
        <taxon>Thermodesulfobacteriota</taxon>
        <taxon>Desulfovibrionia</taxon>
        <taxon>Desulfovibrionales</taxon>
        <taxon>Desulfovibrionaceae</taxon>
        <taxon>Nitratidesulfovibrio</taxon>
    </lineage>
</organism>
<dbReference type="GO" id="GO:0003723">
    <property type="term" value="F:RNA binding"/>
    <property type="evidence" value="ECO:0007669"/>
    <property type="project" value="UniProtKB-KW"/>
</dbReference>
<dbReference type="CDD" id="cd00165">
    <property type="entry name" value="S4"/>
    <property type="match status" value="1"/>
</dbReference>
<dbReference type="GO" id="GO:0008168">
    <property type="term" value="F:methyltransferase activity"/>
    <property type="evidence" value="ECO:0007669"/>
    <property type="project" value="InterPro"/>
</dbReference>
<dbReference type="InterPro" id="IPR002877">
    <property type="entry name" value="RNA_MeTrfase_FtsJ_dom"/>
</dbReference>
<dbReference type="InterPro" id="IPR004538">
    <property type="entry name" value="Hemolysin_A/TlyA"/>
</dbReference>
<comment type="similarity">
    <text evidence="2">Belongs to the TlyA family.</text>
</comment>
<dbReference type="Pfam" id="PF01728">
    <property type="entry name" value="FtsJ"/>
    <property type="match status" value="1"/>
</dbReference>
<dbReference type="NCBIfam" id="TIGR00478">
    <property type="entry name" value="tly"/>
    <property type="match status" value="1"/>
</dbReference>
<feature type="domain" description="RNA-binding S4" evidence="4">
    <location>
        <begin position="6"/>
        <end position="34"/>
    </location>
</feature>
<dbReference type="InterPro" id="IPR029063">
    <property type="entry name" value="SAM-dependent_MTases_sf"/>
</dbReference>
<dbReference type="Pfam" id="PF01479">
    <property type="entry name" value="S4"/>
    <property type="match status" value="1"/>
</dbReference>
<accession>A0A0H3A4R7</accession>
<keyword evidence="1 3" id="KW-0694">RNA-binding</keyword>
<evidence type="ECO:0000313" key="6">
    <source>
        <dbReference type="EMBL" id="ABM27477.1"/>
    </source>
</evidence>
<dbReference type="CDD" id="cd02440">
    <property type="entry name" value="AdoMet_MTases"/>
    <property type="match status" value="1"/>
</dbReference>
<protein>
    <submittedName>
        <fullName evidence="6">Hemolysin A</fullName>
    </submittedName>
</protein>
<dbReference type="RefSeq" id="WP_010940171.1">
    <property type="nucleotide sequence ID" value="NC_008751.1"/>
</dbReference>
<dbReference type="SUPFAM" id="SSF53335">
    <property type="entry name" value="S-adenosyl-L-methionine-dependent methyltransferases"/>
    <property type="match status" value="1"/>
</dbReference>
<gene>
    <name evidence="6" type="ordered locus">Dvul_0454</name>
</gene>